<sequence>MNDLFIWYNTIPRTPKGFPLLEDRWLREKYYPSKNQEEMDYKWMKYNPLKDAFPPKGDLKLPDELFFIVQKQKELLFDFMNYHFNLFIVSDVFLKLIQEYRLDLKYEISKLKIVHKNEKELKCDKDYYALRVSTHDDDLFDYVEDGKKRASGARDFFLYPNLKLKPDVQDKGIYFLNEFCYHQTIVVNEELKKTIIKNFYSPELYKLEDFAQVYNNSYKLELMPENIR</sequence>
<dbReference type="EMBL" id="FQ859183">
    <property type="protein sequence ID" value="CCB70851.1"/>
    <property type="molecule type" value="Genomic_DNA"/>
</dbReference>
<dbReference type="AlphaFoldDB" id="G2Z5Q2"/>
<proteinExistence type="predicted"/>
<dbReference type="eggNOG" id="ENOG5033IRQ">
    <property type="taxonomic scope" value="Bacteria"/>
</dbReference>
<dbReference type="InterPro" id="IPR029079">
    <property type="entry name" value="Imm43"/>
</dbReference>
<evidence type="ECO:0000313" key="2">
    <source>
        <dbReference type="EMBL" id="CCB70851.1"/>
    </source>
</evidence>
<evidence type="ECO:0000313" key="3">
    <source>
        <dbReference type="Proteomes" id="UP000009186"/>
    </source>
</evidence>
<keyword evidence="3" id="KW-1185">Reference proteome</keyword>
<dbReference type="HOGENOM" id="CLU_106612_0_0_10"/>
<organism evidence="2 3">
    <name type="scientific">Flavobacterium branchiophilum (strain FL-15)</name>
    <dbReference type="NCBI Taxonomy" id="1034807"/>
    <lineage>
        <taxon>Bacteria</taxon>
        <taxon>Pseudomonadati</taxon>
        <taxon>Bacteroidota</taxon>
        <taxon>Flavobacteriia</taxon>
        <taxon>Flavobacteriales</taxon>
        <taxon>Flavobacteriaceae</taxon>
        <taxon>Flavobacterium</taxon>
    </lineage>
</organism>
<feature type="domain" description="Immunity protein 43" evidence="1">
    <location>
        <begin position="12"/>
        <end position="222"/>
    </location>
</feature>
<reference evidence="2 3" key="1">
    <citation type="journal article" date="2011" name="Appl. Environ. Microbiol.">
        <title>Complete genome sequence of the fish pathogen Flavobacterium branchiophilum.</title>
        <authorList>
            <consortium name="1:IP"/>
            <consortium name="Microbial Evolutionary Genomics,F-75015 Paris"/>
            <consortium name="France 2:CNRS"/>
            <consortium name="URA2171"/>
            <consortium name="F-75015 Paris,France 3:Unite de Virologie et Immunologie Mol."/>
            <consortium name="INRA,78352 Jouy en Josas Cedex"/>
            <consortium name="France. 4:Unite de Mathemathique"/>
            <consortium name="Informatique et Genome,INRA"/>
            <consortium name="78352 Jouy en Josas Cedex"/>
            <consortium name="France. 5:CEA/Genoscope"/>
            <consortium name="Evry"/>
            <consortium name="France"/>
            <person name="Touchon M."/>
            <person name="Barbier P."/>
            <person name="Bernardet J.F."/>
            <person name="Loux V."/>
            <person name="Vacherie B."/>
            <person name="Barbe V."/>
            <person name="Rocha E.P."/>
            <person name="Duchaud E."/>
        </authorList>
    </citation>
    <scope>NUCLEOTIDE SEQUENCE [LARGE SCALE GENOMIC DNA]</scope>
    <source>
        <strain evidence="2 3">FL-15</strain>
    </source>
</reference>
<name>G2Z5Q2_FLABF</name>
<dbReference type="Pfam" id="PF15570">
    <property type="entry name" value="Imm43"/>
    <property type="match status" value="1"/>
</dbReference>
<evidence type="ECO:0000259" key="1">
    <source>
        <dbReference type="Pfam" id="PF15570"/>
    </source>
</evidence>
<accession>G2Z5Q2</accession>
<gene>
    <name evidence="2" type="ordered locus">FBFL15_2898</name>
</gene>
<dbReference type="Proteomes" id="UP000009186">
    <property type="component" value="Chromosome"/>
</dbReference>
<dbReference type="RefSeq" id="WP_014085299.1">
    <property type="nucleotide sequence ID" value="NC_016001.1"/>
</dbReference>
<dbReference type="KEGG" id="fbr:FBFL15_2898"/>
<protein>
    <recommendedName>
        <fullName evidence="1">Immunity protein 43 domain-containing protein</fullName>
    </recommendedName>
</protein>